<proteinExistence type="predicted"/>
<dbReference type="Proteomes" id="UP001141327">
    <property type="component" value="Unassembled WGS sequence"/>
</dbReference>
<name>A0ABQ8UKG2_9EUKA</name>
<gene>
    <name evidence="1" type="ORF">PAPYR_5469</name>
</gene>
<protein>
    <submittedName>
        <fullName evidence="1">Uncharacterized protein</fullName>
    </submittedName>
</protein>
<accession>A0ABQ8UKG2</accession>
<keyword evidence="2" id="KW-1185">Reference proteome</keyword>
<evidence type="ECO:0000313" key="1">
    <source>
        <dbReference type="EMBL" id="KAJ4458703.1"/>
    </source>
</evidence>
<comment type="caution">
    <text evidence="1">The sequence shown here is derived from an EMBL/GenBank/DDBJ whole genome shotgun (WGS) entry which is preliminary data.</text>
</comment>
<dbReference type="EMBL" id="JAPMOS010000026">
    <property type="protein sequence ID" value="KAJ4458703.1"/>
    <property type="molecule type" value="Genomic_DNA"/>
</dbReference>
<organism evidence="1 2">
    <name type="scientific">Paratrimastix pyriformis</name>
    <dbReference type="NCBI Taxonomy" id="342808"/>
    <lineage>
        <taxon>Eukaryota</taxon>
        <taxon>Metamonada</taxon>
        <taxon>Preaxostyla</taxon>
        <taxon>Paratrimastigidae</taxon>
        <taxon>Paratrimastix</taxon>
    </lineage>
</organism>
<evidence type="ECO:0000313" key="2">
    <source>
        <dbReference type="Proteomes" id="UP001141327"/>
    </source>
</evidence>
<reference evidence="1" key="1">
    <citation type="journal article" date="2022" name="bioRxiv">
        <title>Genomics of Preaxostyla Flagellates Illuminates Evolutionary Transitions and the Path Towards Mitochondrial Loss.</title>
        <authorList>
            <person name="Novak L.V.F."/>
            <person name="Treitli S.C."/>
            <person name="Pyrih J."/>
            <person name="Halakuc P."/>
            <person name="Pipaliya S.V."/>
            <person name="Vacek V."/>
            <person name="Brzon O."/>
            <person name="Soukal P."/>
            <person name="Eme L."/>
            <person name="Dacks J.B."/>
            <person name="Karnkowska A."/>
            <person name="Elias M."/>
            <person name="Hampl V."/>
        </authorList>
    </citation>
    <scope>NUCLEOTIDE SEQUENCE</scope>
    <source>
        <strain evidence="1">RCP-MX</strain>
    </source>
</reference>
<sequence>MAKTLQLSGLASGDVYSTNGGIMVVANRDRTGFEAFNETPGYAFDATHFLSVAGGTGWVAGKRFTWGSDVIDVSAANGTPQRLIASADGALSITSSDAESVWTGNVGLLTFLITSAEKLVTNDYLTTVETSPLCMSALDRAVGCTLSSDFAASIASNGTVSLSPYTISYRGISVTAATSTTVSEIHNFAFTGGVWSVPQISSGVVARTSAGAVNTNFSVHLLGLMPCASGPIVIDLLSPNAFTAAPEAAIAIDNRATSVQFVGTLGMMHVAPFMWVILNNATGAVETSYPIRPPSAPSREKLVLTMNDLSDTMFTSSGGTAGRIYRPDATHTLVANSIGSEAYTSMTSALKLLYGAYTAGYIQRASDGTLTMTPGVAAASTANSIMLRDANGGTSLTRLYSTDRLRLFLFQSFTTCGISYGANVAGDAMDGVGTPPACTPLSMTGLCVRIKTGSANAGTA</sequence>